<accession>A0A4Z1NRD4</accession>
<feature type="transmembrane region" description="Helical" evidence="6">
    <location>
        <begin position="247"/>
        <end position="266"/>
    </location>
</feature>
<evidence type="ECO:0000256" key="1">
    <source>
        <dbReference type="ARBA" id="ARBA00004141"/>
    </source>
</evidence>
<gene>
    <name evidence="8" type="ORF">E6O75_ATG08110</name>
</gene>
<dbReference type="EMBL" id="SNSC02000016">
    <property type="protein sequence ID" value="TID17364.1"/>
    <property type="molecule type" value="Genomic_DNA"/>
</dbReference>
<proteinExistence type="predicted"/>
<dbReference type="InterPro" id="IPR036259">
    <property type="entry name" value="MFS_trans_sf"/>
</dbReference>
<feature type="transmembrane region" description="Helical" evidence="6">
    <location>
        <begin position="216"/>
        <end position="235"/>
    </location>
</feature>
<feature type="transmembrane region" description="Helical" evidence="6">
    <location>
        <begin position="24"/>
        <end position="42"/>
    </location>
</feature>
<feature type="transmembrane region" description="Helical" evidence="6">
    <location>
        <begin position="353"/>
        <end position="371"/>
    </location>
</feature>
<evidence type="ECO:0000313" key="9">
    <source>
        <dbReference type="Proteomes" id="UP000298493"/>
    </source>
</evidence>
<feature type="transmembrane region" description="Helical" evidence="6">
    <location>
        <begin position="117"/>
        <end position="138"/>
    </location>
</feature>
<dbReference type="Gene3D" id="1.20.1250.20">
    <property type="entry name" value="MFS general substrate transporter like domains"/>
    <property type="match status" value="2"/>
</dbReference>
<feature type="transmembrane region" description="Helical" evidence="6">
    <location>
        <begin position="150"/>
        <end position="169"/>
    </location>
</feature>
<evidence type="ECO:0000256" key="6">
    <source>
        <dbReference type="SAM" id="Phobius"/>
    </source>
</evidence>
<dbReference type="SUPFAM" id="SSF103473">
    <property type="entry name" value="MFS general substrate transporter"/>
    <property type="match status" value="1"/>
</dbReference>
<keyword evidence="3 6" id="KW-1133">Transmembrane helix</keyword>
<feature type="transmembrane region" description="Helical" evidence="6">
    <location>
        <begin position="286"/>
        <end position="311"/>
    </location>
</feature>
<dbReference type="GO" id="GO:0005886">
    <property type="term" value="C:plasma membrane"/>
    <property type="evidence" value="ECO:0007669"/>
    <property type="project" value="TreeGrafter"/>
</dbReference>
<evidence type="ECO:0000256" key="2">
    <source>
        <dbReference type="ARBA" id="ARBA00022692"/>
    </source>
</evidence>
<feature type="compositionally biased region" description="Basic and acidic residues" evidence="5">
    <location>
        <begin position="512"/>
        <end position="536"/>
    </location>
</feature>
<feature type="transmembrane region" description="Helical" evidence="6">
    <location>
        <begin position="181"/>
        <end position="200"/>
    </location>
</feature>
<comment type="caution">
    <text evidence="8">The sequence shown here is derived from an EMBL/GenBank/DDBJ whole genome shotgun (WGS) entry which is preliminary data.</text>
</comment>
<evidence type="ECO:0000256" key="5">
    <source>
        <dbReference type="SAM" id="MobiDB-lite"/>
    </source>
</evidence>
<dbReference type="InterPro" id="IPR011701">
    <property type="entry name" value="MFS"/>
</dbReference>
<feature type="transmembrane region" description="Helical" evidence="6">
    <location>
        <begin position="377"/>
        <end position="399"/>
    </location>
</feature>
<reference evidence="8 9" key="1">
    <citation type="submission" date="2019-04" db="EMBL/GenBank/DDBJ databases">
        <title>High contiguity whole genome sequence and gene annotation resource for two Venturia nashicola isolates.</title>
        <authorList>
            <person name="Prokchorchik M."/>
            <person name="Won K."/>
            <person name="Lee Y."/>
            <person name="Choi E.D."/>
            <person name="Segonzac C."/>
            <person name="Sohn K.H."/>
        </authorList>
    </citation>
    <scope>NUCLEOTIDE SEQUENCE [LARGE SCALE GENOMIC DNA]</scope>
    <source>
        <strain evidence="8 9">PRI2</strain>
    </source>
</reference>
<feature type="compositionally biased region" description="Polar residues" evidence="5">
    <location>
        <begin position="540"/>
        <end position="558"/>
    </location>
</feature>
<dbReference type="InterPro" id="IPR020846">
    <property type="entry name" value="MFS_dom"/>
</dbReference>
<keyword evidence="2 6" id="KW-0812">Transmembrane</keyword>
<sequence length="582" mass="63522">MSNRQQAAEASLQDQENILPKKKLIVTFSVLAISYFTCFLDQNGIGQLLPTVARDLDATNTISWAAASALIGNTTFQVLYGRLSDIFGRKVVYLSALGLLCFSDFMCGASKTAPMLYLFRGLTGVAGGGITSLSMIIVSDIVTLDQRGKYQGILSSMVGLGNLVGPLVAAEFAEIHYWRGLYWVVGPIAGLCGSVAWWFLPATPPMGPFKEQAKKIDYWGVITASIGVIFLLIPISGGGSYFQWRSAMVVSMLVIGGIFCGLFIYVELKVARLPILPLSMFTNRPVAALLLQNFFFGMVLYTHIYALPLYFQNVREFSPIKSAMMVIPLVSTQSIASILSGQYISHKKRYGEVIWLGFFLFTLGTCLTTLFDRTFPIYGIVLILIVLGIGNGNVFQPTIVALQAHCSKSQRAVVISARNFLRCLGGSVSLAVSAAIQQNVLKRQLPAKYNHLAAKTYARPDFSDYSPEDDALVSEAYAKASRAVFVFMTPCAGLCLLAMFLVKDRGLTRPEEVVKSEGVHRDEEDRNSPSVHEKRVLKQKQGSAHTSVENSAKTSAETSDCETRRGNGKCGQLDGLSKKGCS</sequence>
<feature type="transmembrane region" description="Helical" evidence="6">
    <location>
        <begin position="483"/>
        <end position="502"/>
    </location>
</feature>
<keyword evidence="4 6" id="KW-0472">Membrane</keyword>
<dbReference type="GO" id="GO:0022857">
    <property type="term" value="F:transmembrane transporter activity"/>
    <property type="evidence" value="ECO:0007669"/>
    <property type="project" value="InterPro"/>
</dbReference>
<dbReference type="PANTHER" id="PTHR23501">
    <property type="entry name" value="MAJOR FACILITATOR SUPERFAMILY"/>
    <property type="match status" value="1"/>
</dbReference>
<feature type="region of interest" description="Disordered" evidence="5">
    <location>
        <begin position="512"/>
        <end position="582"/>
    </location>
</feature>
<dbReference type="PROSITE" id="PS50850">
    <property type="entry name" value="MFS"/>
    <property type="match status" value="1"/>
</dbReference>
<evidence type="ECO:0000256" key="3">
    <source>
        <dbReference type="ARBA" id="ARBA00022989"/>
    </source>
</evidence>
<evidence type="ECO:0000313" key="8">
    <source>
        <dbReference type="EMBL" id="TID17364.1"/>
    </source>
</evidence>
<protein>
    <submittedName>
        <fullName evidence="8">Mfs transporter</fullName>
    </submittedName>
</protein>
<name>A0A4Z1NRD4_9PEZI</name>
<organism evidence="8 9">
    <name type="scientific">Venturia nashicola</name>
    <dbReference type="NCBI Taxonomy" id="86259"/>
    <lineage>
        <taxon>Eukaryota</taxon>
        <taxon>Fungi</taxon>
        <taxon>Dikarya</taxon>
        <taxon>Ascomycota</taxon>
        <taxon>Pezizomycotina</taxon>
        <taxon>Dothideomycetes</taxon>
        <taxon>Pleosporomycetidae</taxon>
        <taxon>Venturiales</taxon>
        <taxon>Venturiaceae</taxon>
        <taxon>Venturia</taxon>
    </lineage>
</organism>
<dbReference type="Pfam" id="PF07690">
    <property type="entry name" value="MFS_1"/>
    <property type="match status" value="1"/>
</dbReference>
<dbReference type="PANTHER" id="PTHR23501:SF78">
    <property type="entry name" value="MAJOR FACILITATOR SUPERFAMILY (MFS) PROFILE DOMAIN-CONTAINING PROTEIN-RELATED"/>
    <property type="match status" value="1"/>
</dbReference>
<comment type="subcellular location">
    <subcellularLocation>
        <location evidence="1">Membrane</location>
        <topology evidence="1">Multi-pass membrane protein</topology>
    </subcellularLocation>
</comment>
<feature type="transmembrane region" description="Helical" evidence="6">
    <location>
        <begin position="323"/>
        <end position="341"/>
    </location>
</feature>
<keyword evidence="9" id="KW-1185">Reference proteome</keyword>
<evidence type="ECO:0000259" key="7">
    <source>
        <dbReference type="PROSITE" id="PS50850"/>
    </source>
</evidence>
<dbReference type="AlphaFoldDB" id="A0A4Z1NRD4"/>
<dbReference type="Proteomes" id="UP000298493">
    <property type="component" value="Unassembled WGS sequence"/>
</dbReference>
<feature type="transmembrane region" description="Helical" evidence="6">
    <location>
        <begin position="62"/>
        <end position="80"/>
    </location>
</feature>
<feature type="domain" description="Major facilitator superfamily (MFS) profile" evidence="7">
    <location>
        <begin position="27"/>
        <end position="507"/>
    </location>
</feature>
<evidence type="ECO:0000256" key="4">
    <source>
        <dbReference type="ARBA" id="ARBA00023136"/>
    </source>
</evidence>